<dbReference type="OMA" id="CANSAFE"/>
<keyword evidence="7" id="KW-1185">Reference proteome</keyword>
<name>A0A7N0R9W1_KALFE</name>
<dbReference type="InterPro" id="IPR007650">
    <property type="entry name" value="Zf-FLZ_dom"/>
</dbReference>
<evidence type="ECO:0000256" key="4">
    <source>
        <dbReference type="PROSITE-ProRule" id="PRU01131"/>
    </source>
</evidence>
<dbReference type="InterPro" id="IPR044593">
    <property type="entry name" value="FLZ8/MARD1"/>
</dbReference>
<protein>
    <recommendedName>
        <fullName evidence="5">FLZ-type domain-containing protein</fullName>
    </recommendedName>
</protein>
<sequence>MADCGSLQSPTPRYANPISSIFFNSPRLFTGITPDSQLLMSPTSILDSLPFSGFKNPFSSESNTPKSIPEPDHRRHWVNLESNKVGLSILDSLETDSASRKQTQPETRMVLFGSHLKIQIPLHPYSGDFGIKTRVCQLGVPHRSPKEEIKIKTVKSPSLFLSPAEMELSEDYTCVISHGPNPRATHIYDNCVVERCCGVARSLSASRSGSNQLPNDFLSFCYTCRKELRIGEDVYMYKGEKAFCSSECRYEEMLLDEDNADWE</sequence>
<keyword evidence="2" id="KW-0479">Metal-binding</keyword>
<evidence type="ECO:0000256" key="2">
    <source>
        <dbReference type="ARBA" id="ARBA00022723"/>
    </source>
</evidence>
<feature type="zinc finger region" description="FLZ-type" evidence="4">
    <location>
        <begin position="216"/>
        <end position="260"/>
    </location>
</feature>
<proteinExistence type="inferred from homology"/>
<dbReference type="Proteomes" id="UP000594263">
    <property type="component" value="Unplaced"/>
</dbReference>
<keyword evidence="3" id="KW-0863">Zinc-finger</keyword>
<dbReference type="Gramene" id="Kaladp0003s0111.1.v1.1">
    <property type="protein sequence ID" value="Kaladp0003s0111.1.v1.1"/>
    <property type="gene ID" value="Kaladp0003s0111.v1.1"/>
</dbReference>
<evidence type="ECO:0000259" key="5">
    <source>
        <dbReference type="PROSITE" id="PS51795"/>
    </source>
</evidence>
<organism evidence="6 7">
    <name type="scientific">Kalanchoe fedtschenkoi</name>
    <name type="common">Lavender scallops</name>
    <name type="synonym">South American air plant</name>
    <dbReference type="NCBI Taxonomy" id="63787"/>
    <lineage>
        <taxon>Eukaryota</taxon>
        <taxon>Viridiplantae</taxon>
        <taxon>Streptophyta</taxon>
        <taxon>Embryophyta</taxon>
        <taxon>Tracheophyta</taxon>
        <taxon>Spermatophyta</taxon>
        <taxon>Magnoliopsida</taxon>
        <taxon>eudicotyledons</taxon>
        <taxon>Gunneridae</taxon>
        <taxon>Pentapetalae</taxon>
        <taxon>Saxifragales</taxon>
        <taxon>Crassulaceae</taxon>
        <taxon>Kalanchoe</taxon>
    </lineage>
</organism>
<evidence type="ECO:0000313" key="6">
    <source>
        <dbReference type="EnsemblPlants" id="Kaladp0003s0111.1.v1.1"/>
    </source>
</evidence>
<dbReference type="PANTHER" id="PTHR46443:SF21">
    <property type="entry name" value="FCS-LIKE ZINC FINGER 8"/>
    <property type="match status" value="1"/>
</dbReference>
<dbReference type="AlphaFoldDB" id="A0A7N0R9W1"/>
<comment type="similarity">
    <text evidence="1">Belongs to the FLZ family.</text>
</comment>
<dbReference type="GO" id="GO:0008270">
    <property type="term" value="F:zinc ion binding"/>
    <property type="evidence" value="ECO:0007669"/>
    <property type="project" value="UniProtKB-KW"/>
</dbReference>
<dbReference type="Pfam" id="PF04570">
    <property type="entry name" value="zf-FLZ"/>
    <property type="match status" value="1"/>
</dbReference>
<evidence type="ECO:0000256" key="1">
    <source>
        <dbReference type="ARBA" id="ARBA00009374"/>
    </source>
</evidence>
<dbReference type="PROSITE" id="PS51795">
    <property type="entry name" value="ZF_FLZ"/>
    <property type="match status" value="1"/>
</dbReference>
<evidence type="ECO:0000313" key="7">
    <source>
        <dbReference type="Proteomes" id="UP000594263"/>
    </source>
</evidence>
<keyword evidence="3" id="KW-0862">Zinc</keyword>
<dbReference type="PANTHER" id="PTHR46443">
    <property type="entry name" value="FCS-LIKE ZINC FINGER 8"/>
    <property type="match status" value="1"/>
</dbReference>
<dbReference type="EnsemblPlants" id="Kaladp0003s0111.1.v1.1">
    <property type="protein sequence ID" value="Kaladp0003s0111.1.v1.1"/>
    <property type="gene ID" value="Kaladp0003s0111.v1.1"/>
</dbReference>
<feature type="domain" description="FLZ-type" evidence="5">
    <location>
        <begin position="216"/>
        <end position="260"/>
    </location>
</feature>
<accession>A0A7N0R9W1</accession>
<reference evidence="6" key="1">
    <citation type="submission" date="2021-01" db="UniProtKB">
        <authorList>
            <consortium name="EnsemblPlants"/>
        </authorList>
    </citation>
    <scope>IDENTIFICATION</scope>
</reference>
<evidence type="ECO:0000256" key="3">
    <source>
        <dbReference type="ARBA" id="ARBA00022771"/>
    </source>
</evidence>